<dbReference type="GO" id="GO:0003676">
    <property type="term" value="F:nucleic acid binding"/>
    <property type="evidence" value="ECO:0007669"/>
    <property type="project" value="InterPro"/>
</dbReference>
<dbReference type="FunFam" id="3.30.420.10:FF:000032">
    <property type="entry name" value="Retrovirus-related Pol polyprotein from transposon 297-like Protein"/>
    <property type="match status" value="1"/>
</dbReference>
<feature type="domain" description="Integrase catalytic" evidence="2">
    <location>
        <begin position="319"/>
        <end position="477"/>
    </location>
</feature>
<dbReference type="InterPro" id="IPR012337">
    <property type="entry name" value="RNaseH-like_sf"/>
</dbReference>
<dbReference type="Gene3D" id="1.10.340.70">
    <property type="match status" value="1"/>
</dbReference>
<sequence length="582" mass="64720">MTFLKVPLHKVHLTSDLVTGDVIVGVRSSLPVPGVSFILGNDLAQGNVWGTSKSVPSTVVVSTPVSADVPDECGKRFPHVFPSCAVTRARGKQLKADRLCEGELYLHPDSEVTVEKPLLVHSEDAVDGGSFVPSNQVDGGTVKEPLGMTLADNTISESSDLFSEDSLSREKEVSEDLLSSIFHVSRENLIQEQLADVTLKPLFSMVCIEGDIETRLPSCYFLKDGMLLRRWVSESEPITKVYVQVVVPLKFRQSVVGLAHDGVAGHMGVRKTYDRLQRKFFWPGLKRDVAKYIRTCHVCQLTGKPNQKIPVALLQPIQAISKPFEYLLIDCVGPLPRSKSGHSYLLTVMCLSTRYPAVYPVRSINTKSILKALTAFMSTFGIPRVIQSDQGSNFMSRQFAKALRQLKISHNISSAYHPQSQGALERFHQTLKSLLRSYCVELGSDWEEGLPWLLMGVREVTQESIGFSPNDLVFGHEVRGPTAVLADNWVPSEPSQNVLDFVSGFRYRLYEARAIAQRKLGKSQCKMKRLFNKRAVDRKFEVGDQVLALLPLVSNPFQARFAGPYPVLKCLSGQNYLLKTPE</sequence>
<reference evidence="3" key="1">
    <citation type="submission" date="2025-08" db="UniProtKB">
        <authorList>
            <consortium name="Ensembl"/>
        </authorList>
    </citation>
    <scope>IDENTIFICATION</scope>
</reference>
<evidence type="ECO:0000313" key="4">
    <source>
        <dbReference type="Proteomes" id="UP000694700"/>
    </source>
</evidence>
<dbReference type="Gene3D" id="3.30.420.10">
    <property type="entry name" value="Ribonuclease H-like superfamily/Ribonuclease H"/>
    <property type="match status" value="1"/>
</dbReference>
<dbReference type="AlphaFoldDB" id="A0A8C1SMI9"/>
<evidence type="ECO:0000313" key="3">
    <source>
        <dbReference type="Ensembl" id="ENSCCRP00015008616.1"/>
    </source>
</evidence>
<name>A0A8C1SMI9_CYPCA</name>
<dbReference type="PROSITE" id="PS50994">
    <property type="entry name" value="INTEGRASE"/>
    <property type="match status" value="1"/>
</dbReference>
<dbReference type="PANTHER" id="PTHR37984:SF15">
    <property type="entry name" value="INTEGRASE CATALYTIC DOMAIN-CONTAINING PROTEIN"/>
    <property type="match status" value="1"/>
</dbReference>
<protein>
    <recommendedName>
        <fullName evidence="1">Gypsy retrotransposon integrase-like protein 1</fullName>
    </recommendedName>
</protein>
<proteinExistence type="predicted"/>
<accession>A0A8C1SMI9</accession>
<dbReference type="InterPro" id="IPR001584">
    <property type="entry name" value="Integrase_cat-core"/>
</dbReference>
<organism evidence="3 4">
    <name type="scientific">Cyprinus carpio</name>
    <name type="common">Common carp</name>
    <dbReference type="NCBI Taxonomy" id="7962"/>
    <lineage>
        <taxon>Eukaryota</taxon>
        <taxon>Metazoa</taxon>
        <taxon>Chordata</taxon>
        <taxon>Craniata</taxon>
        <taxon>Vertebrata</taxon>
        <taxon>Euteleostomi</taxon>
        <taxon>Actinopterygii</taxon>
        <taxon>Neopterygii</taxon>
        <taxon>Teleostei</taxon>
        <taxon>Ostariophysi</taxon>
        <taxon>Cypriniformes</taxon>
        <taxon>Cyprinidae</taxon>
        <taxon>Cyprininae</taxon>
        <taxon>Cyprinus</taxon>
    </lineage>
</organism>
<dbReference type="InterPro" id="IPR036397">
    <property type="entry name" value="RNaseH_sf"/>
</dbReference>
<dbReference type="InterPro" id="IPR041588">
    <property type="entry name" value="Integrase_H2C2"/>
</dbReference>
<dbReference type="Ensembl" id="ENSCCRT00015008962.1">
    <property type="protein sequence ID" value="ENSCCRP00015008616.1"/>
    <property type="gene ID" value="ENSCCRG00015004259.1"/>
</dbReference>
<evidence type="ECO:0000256" key="1">
    <source>
        <dbReference type="ARBA" id="ARBA00039658"/>
    </source>
</evidence>
<dbReference type="PANTHER" id="PTHR37984">
    <property type="entry name" value="PROTEIN CBG26694"/>
    <property type="match status" value="1"/>
</dbReference>
<dbReference type="Pfam" id="PF17921">
    <property type="entry name" value="Integrase_H2C2"/>
    <property type="match status" value="1"/>
</dbReference>
<dbReference type="InterPro" id="IPR050951">
    <property type="entry name" value="Retrovirus_Pol_polyprotein"/>
</dbReference>
<dbReference type="Pfam" id="PF00665">
    <property type="entry name" value="rve"/>
    <property type="match status" value="1"/>
</dbReference>
<dbReference type="SUPFAM" id="SSF53098">
    <property type="entry name" value="Ribonuclease H-like"/>
    <property type="match status" value="1"/>
</dbReference>
<evidence type="ECO:0000259" key="2">
    <source>
        <dbReference type="PROSITE" id="PS50994"/>
    </source>
</evidence>
<dbReference type="Proteomes" id="UP000694700">
    <property type="component" value="Unplaced"/>
</dbReference>
<dbReference type="GO" id="GO:0015074">
    <property type="term" value="P:DNA integration"/>
    <property type="evidence" value="ECO:0007669"/>
    <property type="project" value="InterPro"/>
</dbReference>
<dbReference type="FunFam" id="1.10.340.70:FF:000001">
    <property type="entry name" value="Retrovirus-related Pol polyprotein from transposon gypsy-like Protein"/>
    <property type="match status" value="1"/>
</dbReference>